<comment type="caution">
    <text evidence="4">The sequence shown here is derived from an EMBL/GenBank/DDBJ whole genome shotgun (WGS) entry which is preliminary data.</text>
</comment>
<reference evidence="4" key="1">
    <citation type="submission" date="2022-07" db="EMBL/GenBank/DDBJ databases">
        <title>Chromosome-level genome of Muraenolepis orangiensis.</title>
        <authorList>
            <person name="Kim J."/>
        </authorList>
    </citation>
    <scope>NUCLEOTIDE SEQUENCE</scope>
    <source>
        <strain evidence="4">KU_S4_2022</strain>
        <tissue evidence="4">Muscle</tissue>
    </source>
</reference>
<accession>A0A9Q0E0Q2</accession>
<gene>
    <name evidence="4" type="ORF">NHX12_001972</name>
</gene>
<dbReference type="AlphaFoldDB" id="A0A9Q0E0Q2"/>
<sequence length="102" mass="11252">MCVSYGGSSKMPSMAGDDEAPGIEDGWRDPARACHLAKEVPSLKKGFTRQAQVPTKEVLDQQLDDYMSMSKRYLDSQLDAYMALAGYLDGEDGNKWLDIEGV</sequence>
<protein>
    <recommendedName>
        <fullName evidence="3">Chromatin target of PRMT1 protein C-terminal domain-containing protein</fullName>
    </recommendedName>
</protein>
<feature type="compositionally biased region" description="Polar residues" evidence="2">
    <location>
        <begin position="1"/>
        <end position="11"/>
    </location>
</feature>
<name>A0A9Q0E0Q2_9TELE</name>
<dbReference type="OrthoDB" id="446014at2759"/>
<dbReference type="EMBL" id="JANIIK010000109">
    <property type="protein sequence ID" value="KAJ3598462.1"/>
    <property type="molecule type" value="Genomic_DNA"/>
</dbReference>
<feature type="domain" description="Chromatin target of PRMT1 protein C-terminal" evidence="3">
    <location>
        <begin position="48"/>
        <end position="83"/>
    </location>
</feature>
<dbReference type="Pfam" id="PF13865">
    <property type="entry name" value="FoP_duplication"/>
    <property type="match status" value="1"/>
</dbReference>
<keyword evidence="1" id="KW-0694">RNA-binding</keyword>
<evidence type="ECO:0000259" key="3">
    <source>
        <dbReference type="Pfam" id="PF13865"/>
    </source>
</evidence>
<dbReference type="Proteomes" id="UP001148018">
    <property type="component" value="Unassembled WGS sequence"/>
</dbReference>
<dbReference type="InterPro" id="IPR025715">
    <property type="entry name" value="FoP_C"/>
</dbReference>
<evidence type="ECO:0000313" key="4">
    <source>
        <dbReference type="EMBL" id="KAJ3598462.1"/>
    </source>
</evidence>
<dbReference type="GO" id="GO:0003723">
    <property type="term" value="F:RNA binding"/>
    <property type="evidence" value="ECO:0007669"/>
    <property type="project" value="UniProtKB-KW"/>
</dbReference>
<proteinExistence type="predicted"/>
<keyword evidence="5" id="KW-1185">Reference proteome</keyword>
<evidence type="ECO:0000256" key="1">
    <source>
        <dbReference type="ARBA" id="ARBA00022884"/>
    </source>
</evidence>
<evidence type="ECO:0000256" key="2">
    <source>
        <dbReference type="SAM" id="MobiDB-lite"/>
    </source>
</evidence>
<feature type="region of interest" description="Disordered" evidence="2">
    <location>
        <begin position="1"/>
        <end position="27"/>
    </location>
</feature>
<evidence type="ECO:0000313" key="5">
    <source>
        <dbReference type="Proteomes" id="UP001148018"/>
    </source>
</evidence>
<organism evidence="4 5">
    <name type="scientific">Muraenolepis orangiensis</name>
    <name type="common">Patagonian moray cod</name>
    <dbReference type="NCBI Taxonomy" id="630683"/>
    <lineage>
        <taxon>Eukaryota</taxon>
        <taxon>Metazoa</taxon>
        <taxon>Chordata</taxon>
        <taxon>Craniata</taxon>
        <taxon>Vertebrata</taxon>
        <taxon>Euteleostomi</taxon>
        <taxon>Actinopterygii</taxon>
        <taxon>Neopterygii</taxon>
        <taxon>Teleostei</taxon>
        <taxon>Neoteleostei</taxon>
        <taxon>Acanthomorphata</taxon>
        <taxon>Zeiogadaria</taxon>
        <taxon>Gadariae</taxon>
        <taxon>Gadiformes</taxon>
        <taxon>Muraenolepidoidei</taxon>
        <taxon>Muraenolepididae</taxon>
        <taxon>Muraenolepis</taxon>
    </lineage>
</organism>